<dbReference type="GeneID" id="301197999"/>
<dbReference type="EMBL" id="JAOXJG010000005">
    <property type="protein sequence ID" value="MCW1239236.1"/>
    <property type="molecule type" value="Genomic_DNA"/>
</dbReference>
<reference evidence="1" key="1">
    <citation type="submission" date="2022-10" db="EMBL/GenBank/DDBJ databases">
        <title>De novo draft assembly of the Pseudomonas pretiosus genome isolated from the plants rhizorohere.</title>
        <authorList>
            <person name="Robas M."/>
            <person name="Fernandez V.M."/>
            <person name="Provanza A."/>
            <person name="Jimenez P.A."/>
        </authorList>
    </citation>
    <scope>NUCLEOTIDE SEQUENCE</scope>
    <source>
        <strain evidence="1">SAICEU11T</strain>
    </source>
</reference>
<sequence>MRFAYLEIGKKYCIEITDVDGNEDEIYGIYEGVVLHNPKSIGYSFKIDGHSCTFYEMILILLNEFNVNYVNEAPEWVLFKLYK</sequence>
<accession>A0ABT3ERK6</accession>
<name>A0ABT3ERK6_9BACI</name>
<evidence type="ECO:0000313" key="2">
    <source>
        <dbReference type="Proteomes" id="UP001060566"/>
    </source>
</evidence>
<comment type="caution">
    <text evidence="1">The sequence shown here is derived from an EMBL/GenBank/DDBJ whole genome shotgun (WGS) entry which is preliminary data.</text>
</comment>
<organism evidence="1 2">
    <name type="scientific">Bacillus pretiosus</name>
    <dbReference type="NCBI Taxonomy" id="2983392"/>
    <lineage>
        <taxon>Bacteria</taxon>
        <taxon>Bacillati</taxon>
        <taxon>Bacillota</taxon>
        <taxon>Bacilli</taxon>
        <taxon>Bacillales</taxon>
        <taxon>Bacillaceae</taxon>
        <taxon>Bacillus</taxon>
    </lineage>
</organism>
<protein>
    <submittedName>
        <fullName evidence="1">Uncharacterized protein</fullName>
    </submittedName>
</protein>
<evidence type="ECO:0000313" key="1">
    <source>
        <dbReference type="EMBL" id="MCW1239236.1"/>
    </source>
</evidence>
<dbReference type="Proteomes" id="UP001060566">
    <property type="component" value="Unassembled WGS sequence"/>
</dbReference>
<dbReference type="RefSeq" id="WP_264461555.1">
    <property type="nucleotide sequence ID" value="NZ_JAOXJG010000005.1"/>
</dbReference>
<gene>
    <name evidence="1" type="ORF">NGM45_09145</name>
</gene>
<proteinExistence type="predicted"/>
<keyword evidence="2" id="KW-1185">Reference proteome</keyword>